<dbReference type="EMBL" id="HBUF01219444">
    <property type="protein sequence ID" value="CAG6668730.1"/>
    <property type="molecule type" value="Transcribed_RNA"/>
</dbReference>
<feature type="compositionally biased region" description="Low complexity" evidence="1">
    <location>
        <begin position="71"/>
        <end position="85"/>
    </location>
</feature>
<evidence type="ECO:0000256" key="1">
    <source>
        <dbReference type="SAM" id="MobiDB-lite"/>
    </source>
</evidence>
<reference evidence="2" key="1">
    <citation type="submission" date="2021-05" db="EMBL/GenBank/DDBJ databases">
        <authorList>
            <person name="Alioto T."/>
            <person name="Alioto T."/>
            <person name="Gomez Garrido J."/>
        </authorList>
    </citation>
    <scope>NUCLEOTIDE SEQUENCE</scope>
</reference>
<organism evidence="2">
    <name type="scientific">Cacopsylla melanoneura</name>
    <dbReference type="NCBI Taxonomy" id="428564"/>
    <lineage>
        <taxon>Eukaryota</taxon>
        <taxon>Metazoa</taxon>
        <taxon>Ecdysozoa</taxon>
        <taxon>Arthropoda</taxon>
        <taxon>Hexapoda</taxon>
        <taxon>Insecta</taxon>
        <taxon>Pterygota</taxon>
        <taxon>Neoptera</taxon>
        <taxon>Paraneoptera</taxon>
        <taxon>Hemiptera</taxon>
        <taxon>Sternorrhyncha</taxon>
        <taxon>Psylloidea</taxon>
        <taxon>Psyllidae</taxon>
        <taxon>Psyllinae</taxon>
        <taxon>Cacopsylla</taxon>
    </lineage>
</organism>
<accession>A0A8D8SID7</accession>
<feature type="region of interest" description="Disordered" evidence="1">
    <location>
        <begin position="359"/>
        <end position="400"/>
    </location>
</feature>
<evidence type="ECO:0000313" key="2">
    <source>
        <dbReference type="EMBL" id="CAG6668730.1"/>
    </source>
</evidence>
<dbReference type="AlphaFoldDB" id="A0A8D8SID7"/>
<proteinExistence type="predicted"/>
<feature type="compositionally biased region" description="Polar residues" evidence="1">
    <location>
        <begin position="13"/>
        <end position="32"/>
    </location>
</feature>
<sequence>MQSESCTDDNKANQRNSQDVSNAANSISQLTANGAGGSLNNSLPKSLSLQEGLSKSASKDNSSLSHEKLLSKSSQSPTKSPSSLSMENLLSKSGPTFLYASSTSEKEAERNWNLSLACQCTSKPILPRNLFSNIRSYSRFNSYRSGGNVWATSHGKRIEFDMMDEGQGGGSPPGLGEAPMRMRASGGGLNETSSSSVEHSIAETNYHLSNLSSSSDSSDTDDEYYTPPGSYVEEYVHASSSSEEEMLDAMEEDVEIFLIGNSLSATDIDVIQTLAQCESILDPAKYPNIYKWRHLTLLKLNQDTLPRPSDTIASPRNVNRFYSPSARFITSPPASRGFITSPPASRALGKYVTPSPKQLFPPPSVSLSTGGPCSPLSRPAPSSYKPLQHSTPSNFIVEKS</sequence>
<feature type="region of interest" description="Disordered" evidence="1">
    <location>
        <begin position="1"/>
        <end position="87"/>
    </location>
</feature>
<protein>
    <submittedName>
        <fullName evidence="2">Uncharacterized protein</fullName>
    </submittedName>
</protein>
<name>A0A8D8SID7_9HEMI</name>
<feature type="compositionally biased region" description="Low complexity" evidence="1">
    <location>
        <begin position="38"/>
        <end position="64"/>
    </location>
</feature>